<protein>
    <submittedName>
        <fullName evidence="1">Uncharacterized protein</fullName>
    </submittedName>
</protein>
<accession>A0A5B7KGD4</accession>
<reference evidence="1 2" key="1">
    <citation type="submission" date="2019-05" db="EMBL/GenBank/DDBJ databases">
        <title>Another draft genome of Portunus trituberculatus and its Hox gene families provides insights of decapod evolution.</title>
        <authorList>
            <person name="Jeong J.-H."/>
            <person name="Song I."/>
            <person name="Kim S."/>
            <person name="Choi T."/>
            <person name="Kim D."/>
            <person name="Ryu S."/>
            <person name="Kim W."/>
        </authorList>
    </citation>
    <scope>NUCLEOTIDE SEQUENCE [LARGE SCALE GENOMIC DNA]</scope>
    <source>
        <tissue evidence="1">Muscle</tissue>
    </source>
</reference>
<evidence type="ECO:0000313" key="1">
    <source>
        <dbReference type="EMBL" id="MPD06260.1"/>
    </source>
</evidence>
<dbReference type="Proteomes" id="UP000324222">
    <property type="component" value="Unassembled WGS sequence"/>
</dbReference>
<proteinExistence type="predicted"/>
<organism evidence="1 2">
    <name type="scientific">Portunus trituberculatus</name>
    <name type="common">Swimming crab</name>
    <name type="synonym">Neptunus trituberculatus</name>
    <dbReference type="NCBI Taxonomy" id="210409"/>
    <lineage>
        <taxon>Eukaryota</taxon>
        <taxon>Metazoa</taxon>
        <taxon>Ecdysozoa</taxon>
        <taxon>Arthropoda</taxon>
        <taxon>Crustacea</taxon>
        <taxon>Multicrustacea</taxon>
        <taxon>Malacostraca</taxon>
        <taxon>Eumalacostraca</taxon>
        <taxon>Eucarida</taxon>
        <taxon>Decapoda</taxon>
        <taxon>Pleocyemata</taxon>
        <taxon>Brachyura</taxon>
        <taxon>Eubrachyura</taxon>
        <taxon>Portunoidea</taxon>
        <taxon>Portunidae</taxon>
        <taxon>Portuninae</taxon>
        <taxon>Portunus</taxon>
    </lineage>
</organism>
<gene>
    <name evidence="1" type="ORF">E2C01_102064</name>
</gene>
<evidence type="ECO:0000313" key="2">
    <source>
        <dbReference type="Proteomes" id="UP000324222"/>
    </source>
</evidence>
<comment type="caution">
    <text evidence="1">The sequence shown here is derived from an EMBL/GenBank/DDBJ whole genome shotgun (WGS) entry which is preliminary data.</text>
</comment>
<dbReference type="AlphaFoldDB" id="A0A5B7KGD4"/>
<dbReference type="EMBL" id="VSRR010150205">
    <property type="protein sequence ID" value="MPD06260.1"/>
    <property type="molecule type" value="Genomic_DNA"/>
</dbReference>
<keyword evidence="2" id="KW-1185">Reference proteome</keyword>
<sequence length="30" mass="3277">MGVETSFMPPGILPKKLALFLKETSRNIAS</sequence>
<name>A0A5B7KGD4_PORTR</name>